<keyword evidence="3" id="KW-0732">Signal</keyword>
<comment type="subcellular location">
    <subcellularLocation>
        <location evidence="1">Secreted</location>
    </subcellularLocation>
</comment>
<dbReference type="InterPro" id="IPR032382">
    <property type="entry name" value="AltA1"/>
</dbReference>
<accession>A0A6A5SNG5</accession>
<dbReference type="Proteomes" id="UP000800038">
    <property type="component" value="Unassembled WGS sequence"/>
</dbReference>
<feature type="domain" description="AA1-like" evidence="6">
    <location>
        <begin position="32"/>
        <end position="147"/>
    </location>
</feature>
<protein>
    <recommendedName>
        <fullName evidence="6">AA1-like domain-containing protein</fullName>
    </recommendedName>
</protein>
<dbReference type="AlphaFoldDB" id="A0A6A5SNG5"/>
<evidence type="ECO:0000256" key="2">
    <source>
        <dbReference type="ARBA" id="ARBA00022525"/>
    </source>
</evidence>
<gene>
    <name evidence="7" type="ORF">EJ02DRAFT_324048</name>
</gene>
<dbReference type="GO" id="GO:0005576">
    <property type="term" value="C:extracellular region"/>
    <property type="evidence" value="ECO:0007669"/>
    <property type="project" value="UniProtKB-SubCell"/>
</dbReference>
<reference evidence="7" key="1">
    <citation type="journal article" date="2020" name="Stud. Mycol.">
        <title>101 Dothideomycetes genomes: a test case for predicting lifestyles and emergence of pathogens.</title>
        <authorList>
            <person name="Haridas S."/>
            <person name="Albert R."/>
            <person name="Binder M."/>
            <person name="Bloem J."/>
            <person name="Labutti K."/>
            <person name="Salamov A."/>
            <person name="Andreopoulos B."/>
            <person name="Baker S."/>
            <person name="Barry K."/>
            <person name="Bills G."/>
            <person name="Bluhm B."/>
            <person name="Cannon C."/>
            <person name="Castanera R."/>
            <person name="Culley D."/>
            <person name="Daum C."/>
            <person name="Ezra D."/>
            <person name="Gonzalez J."/>
            <person name="Henrissat B."/>
            <person name="Kuo A."/>
            <person name="Liang C."/>
            <person name="Lipzen A."/>
            <person name="Lutzoni F."/>
            <person name="Magnuson J."/>
            <person name="Mondo S."/>
            <person name="Nolan M."/>
            <person name="Ohm R."/>
            <person name="Pangilinan J."/>
            <person name="Park H.-J."/>
            <person name="Ramirez L."/>
            <person name="Alfaro M."/>
            <person name="Sun H."/>
            <person name="Tritt A."/>
            <person name="Yoshinaga Y."/>
            <person name="Zwiers L.-H."/>
            <person name="Turgeon B."/>
            <person name="Goodwin S."/>
            <person name="Spatafora J."/>
            <person name="Crous P."/>
            <person name="Grigoriev I."/>
        </authorList>
    </citation>
    <scope>NUCLEOTIDE SEQUENCE</scope>
    <source>
        <strain evidence="7">CBS 161.51</strain>
    </source>
</reference>
<evidence type="ECO:0000259" key="6">
    <source>
        <dbReference type="PROSITE" id="PS51895"/>
    </source>
</evidence>
<organism evidence="7 8">
    <name type="scientific">Clathrospora elynae</name>
    <dbReference type="NCBI Taxonomy" id="706981"/>
    <lineage>
        <taxon>Eukaryota</taxon>
        <taxon>Fungi</taxon>
        <taxon>Dikarya</taxon>
        <taxon>Ascomycota</taxon>
        <taxon>Pezizomycotina</taxon>
        <taxon>Dothideomycetes</taxon>
        <taxon>Pleosporomycetidae</taxon>
        <taxon>Pleosporales</taxon>
        <taxon>Diademaceae</taxon>
        <taxon>Clathrospora</taxon>
    </lineage>
</organism>
<dbReference type="EMBL" id="ML976038">
    <property type="protein sequence ID" value="KAF1942181.1"/>
    <property type="molecule type" value="Genomic_DNA"/>
</dbReference>
<comment type="caution">
    <text evidence="5">Lacks conserved residue(s) required for the propagation of feature annotation.</text>
</comment>
<sequence>ASLFAAAAIAAPTVLPAGCTNPAHCGAPLDPSKYENIDISDFNLRRDGKTVNTVDFKLSGNDAKNISCSTSNPAIPSAVITCGTSKYRFSLTTGPNHISEYGLVIYHETGVSAGKMGAGDVPTYCRAGGDGLNDQICQQVTFDTIVI</sequence>
<keyword evidence="4 5" id="KW-1015">Disulfide bond</keyword>
<feature type="non-terminal residue" evidence="7">
    <location>
        <position position="1"/>
    </location>
</feature>
<evidence type="ECO:0000313" key="7">
    <source>
        <dbReference type="EMBL" id="KAF1942181.1"/>
    </source>
</evidence>
<name>A0A6A5SNG5_9PLEO</name>
<proteinExistence type="predicted"/>
<keyword evidence="8" id="KW-1185">Reference proteome</keyword>
<evidence type="ECO:0000256" key="5">
    <source>
        <dbReference type="PROSITE-ProRule" id="PRU01243"/>
    </source>
</evidence>
<feature type="disulfide bond" evidence="5">
    <location>
        <begin position="125"/>
        <end position="137"/>
    </location>
</feature>
<evidence type="ECO:0000256" key="3">
    <source>
        <dbReference type="ARBA" id="ARBA00022729"/>
    </source>
</evidence>
<feature type="non-terminal residue" evidence="7">
    <location>
        <position position="147"/>
    </location>
</feature>
<evidence type="ECO:0000256" key="4">
    <source>
        <dbReference type="ARBA" id="ARBA00023157"/>
    </source>
</evidence>
<evidence type="ECO:0000313" key="8">
    <source>
        <dbReference type="Proteomes" id="UP000800038"/>
    </source>
</evidence>
<dbReference type="OrthoDB" id="3928926at2759"/>
<keyword evidence="2" id="KW-0964">Secreted</keyword>
<dbReference type="Gene3D" id="2.40.350.20">
    <property type="match status" value="1"/>
</dbReference>
<dbReference type="Pfam" id="PF16541">
    <property type="entry name" value="AltA1"/>
    <property type="match status" value="1"/>
</dbReference>
<dbReference type="PROSITE" id="PS51895">
    <property type="entry name" value="AA1"/>
    <property type="match status" value="1"/>
</dbReference>
<evidence type="ECO:0000256" key="1">
    <source>
        <dbReference type="ARBA" id="ARBA00004613"/>
    </source>
</evidence>